<feature type="region of interest" description="Disordered" evidence="4">
    <location>
        <begin position="689"/>
        <end position="959"/>
    </location>
</feature>
<dbReference type="GO" id="GO:0003677">
    <property type="term" value="F:DNA binding"/>
    <property type="evidence" value="ECO:0007669"/>
    <property type="project" value="InterPro"/>
</dbReference>
<keyword evidence="3" id="KW-0539">Nucleus</keyword>
<dbReference type="InterPro" id="IPR021906">
    <property type="entry name" value="BAF250/Osa"/>
</dbReference>
<dbReference type="GO" id="GO:0031491">
    <property type="term" value="F:nucleosome binding"/>
    <property type="evidence" value="ECO:0007669"/>
    <property type="project" value="TreeGrafter"/>
</dbReference>
<feature type="compositionally biased region" description="Low complexity" evidence="4">
    <location>
        <begin position="495"/>
        <end position="506"/>
    </location>
</feature>
<dbReference type="GO" id="GO:0005654">
    <property type="term" value="C:nucleoplasm"/>
    <property type="evidence" value="ECO:0007669"/>
    <property type="project" value="TreeGrafter"/>
</dbReference>
<comment type="subcellular location">
    <subcellularLocation>
        <location evidence="1">Nucleus</location>
    </subcellularLocation>
</comment>
<dbReference type="GO" id="GO:0035060">
    <property type="term" value="C:brahma complex"/>
    <property type="evidence" value="ECO:0007669"/>
    <property type="project" value="InterPro"/>
</dbReference>
<feature type="compositionally biased region" description="Low complexity" evidence="4">
    <location>
        <begin position="105"/>
        <end position="142"/>
    </location>
</feature>
<reference evidence="6" key="1">
    <citation type="submission" date="2022-08" db="UniProtKB">
        <authorList>
            <consortium name="EnsemblMetazoa"/>
        </authorList>
    </citation>
    <scope>IDENTIFICATION</scope>
</reference>
<dbReference type="SUPFAM" id="SSF46774">
    <property type="entry name" value="ARID-like"/>
    <property type="match status" value="1"/>
</dbReference>
<keyword evidence="2" id="KW-0597">Phosphoprotein</keyword>
<dbReference type="Pfam" id="PF01388">
    <property type="entry name" value="ARID"/>
    <property type="match status" value="1"/>
</dbReference>
<feature type="compositionally biased region" description="Low complexity" evidence="4">
    <location>
        <begin position="547"/>
        <end position="567"/>
    </location>
</feature>
<feature type="compositionally biased region" description="Polar residues" evidence="4">
    <location>
        <begin position="483"/>
        <end position="494"/>
    </location>
</feature>
<feature type="compositionally biased region" description="Pro residues" evidence="4">
    <location>
        <begin position="707"/>
        <end position="717"/>
    </location>
</feature>
<dbReference type="PROSITE" id="PS51011">
    <property type="entry name" value="ARID"/>
    <property type="match status" value="1"/>
</dbReference>
<feature type="compositionally biased region" description="Polar residues" evidence="4">
    <location>
        <begin position="450"/>
        <end position="470"/>
    </location>
</feature>
<feature type="compositionally biased region" description="Gly residues" evidence="4">
    <location>
        <begin position="353"/>
        <end position="373"/>
    </location>
</feature>
<dbReference type="Gene3D" id="1.10.150.60">
    <property type="entry name" value="ARID DNA-binding domain"/>
    <property type="match status" value="1"/>
</dbReference>
<evidence type="ECO:0000313" key="6">
    <source>
        <dbReference type="EnsemblMetazoa" id="ACOM023832-PA.1"/>
    </source>
</evidence>
<dbReference type="PANTHER" id="PTHR12656:SF5">
    <property type="entry name" value="TRITHORAX GROUP PROTEIN OSA"/>
    <property type="match status" value="1"/>
</dbReference>
<dbReference type="GO" id="GO:0071565">
    <property type="term" value="C:nBAF complex"/>
    <property type="evidence" value="ECO:0007669"/>
    <property type="project" value="TreeGrafter"/>
</dbReference>
<sequence>MVASCDDGFSLAGGGCFLFRIDNGRFYPDWANVTVGDSSSSCCFDRPSVATALPAVQCNRIVLVYRRRFDSTGQNSNDSTTGGSGGPGNSAGPTGIHGAPGTPNSSSSSSSQGMRPTPSPTGSGSGSRSMSPASPQQQQQQHSQHHQPPPPHHQPHHQAHHQSPHHPGGQSQQPPPQSGSPQPLNYLKQHLQHKGAYSGAPSPTPPPGQGYGNGPGMHPPMGPPHHMGPPMGLPPPPNASSMGPPPPAGTPPNQSPSGAGGSGALGHPQHPSQQDGGHPPSPHGQQQQQQPPSQPQHPGQQQQSQQSQQQPPHSPHHHPHGPPPPPHQHPGHHPGADVPPQPPHHGLLAGAGQDNGIGNAAGGPGAGGGAGGGPHHHHHPHHHHPVTSLVTTGPDGAPLDEATSGEDPTCSTPKSRKNDHYNQSHLTNTNTPSSSNASPGPHNAHEDFELNSSPTNPFQQSDPSGHQQLPSYPYHRMFYRQQPFPQRSVGASNRSPLSYPASSPASRQLLDHSSAVQADGAGTAAGGAGAAPPLAPVLPSPRREESSSATSSLSTASSAASTSSSSSSSAAAATAAAAAALVAYWYSYSSYTSPSRSHVLVPSTAPAMLMRRPSNQKSDSLNKLYEMDDKPDRRVFLDKLLAYMDERRTPITACPTISKTPLDLYKLYVYVQERGGFVEVCKYGPGAGTPPGQYPPPPGQQGQYPPTNRPLYPPYAPPEAGEGGTPPSSAAPGPPSAADPYRGYGSSPYPPPPQQRAYPPQQQPVPNQPRRHPDFEKSQQPYPPYQQRPQMYPGGWQAGPGGQYRGQYPPQSPQQQWAHNGPRPSGPPGPPGAGVPPGGPPGAPGQWGATADGGTAPAPSPMDADCREIDMELEKSSTLSNGPQEAGAKDHRDGSESRTSTTPDPEQKKLPKVEANQPPPSPSAALKSSEEKMDVDEEAAAAGEQQKEEDSATTTSAEVATKAFDIAETVRDPARVLKRRRMSDYEDECYTRDEASLYLVTEGQDALARRCVAISNILRNLTFLPNNETEFSKSSRFLAILGKLLLLNHEHPLRTKKTRNYDREEDADFSDSCSSLQGEHEWWWDFLVQIRENMLVATANISGQLDLSRFDEPISRPILDGLLHWAVCPSAHGQDPFPTLGPNAALAFLRVRLSSWSRM</sequence>
<feature type="compositionally biased region" description="Low complexity" evidence="4">
    <location>
        <begin position="738"/>
        <end position="747"/>
    </location>
</feature>
<dbReference type="GO" id="GO:0006338">
    <property type="term" value="P:chromatin remodeling"/>
    <property type="evidence" value="ECO:0007669"/>
    <property type="project" value="InterPro"/>
</dbReference>
<organism evidence="6">
    <name type="scientific">Anopheles coluzzii</name>
    <name type="common">African malaria mosquito</name>
    <dbReference type="NCBI Taxonomy" id="1518534"/>
    <lineage>
        <taxon>Eukaryota</taxon>
        <taxon>Metazoa</taxon>
        <taxon>Ecdysozoa</taxon>
        <taxon>Arthropoda</taxon>
        <taxon>Hexapoda</taxon>
        <taxon>Insecta</taxon>
        <taxon>Pterygota</taxon>
        <taxon>Neoptera</taxon>
        <taxon>Endopterygota</taxon>
        <taxon>Diptera</taxon>
        <taxon>Nematocera</taxon>
        <taxon>Culicoidea</taxon>
        <taxon>Culicidae</taxon>
        <taxon>Anophelinae</taxon>
        <taxon>Anopheles</taxon>
    </lineage>
</organism>
<feature type="compositionally biased region" description="Basic and acidic residues" evidence="4">
    <location>
        <begin position="887"/>
        <end position="896"/>
    </location>
</feature>
<dbReference type="InterPro" id="IPR001606">
    <property type="entry name" value="ARID_dom"/>
</dbReference>
<feature type="compositionally biased region" description="Low complexity" evidence="4">
    <location>
        <begin position="283"/>
        <end position="311"/>
    </location>
</feature>
<feature type="region of interest" description="Disordered" evidence="4">
    <location>
        <begin position="71"/>
        <end position="567"/>
    </location>
</feature>
<evidence type="ECO:0000256" key="4">
    <source>
        <dbReference type="SAM" id="MobiDB-lite"/>
    </source>
</evidence>
<feature type="compositionally biased region" description="Low complexity" evidence="4">
    <location>
        <begin position="848"/>
        <end position="857"/>
    </location>
</feature>
<name>A0A8W7P2Y1_ANOCL</name>
<evidence type="ECO:0000256" key="1">
    <source>
        <dbReference type="ARBA" id="ARBA00004123"/>
    </source>
</evidence>
<dbReference type="EnsemblMetazoa" id="ACOM023832-RA">
    <property type="protein sequence ID" value="ACOM023832-PA.1"/>
    <property type="gene ID" value="ACOM023832"/>
</dbReference>
<feature type="compositionally biased region" description="Pro residues" evidence="4">
    <location>
        <begin position="824"/>
        <end position="843"/>
    </location>
</feature>
<feature type="compositionally biased region" description="Low complexity" evidence="4">
    <location>
        <begin position="71"/>
        <end position="81"/>
    </location>
</feature>
<dbReference type="GO" id="GO:0006357">
    <property type="term" value="P:regulation of transcription by RNA polymerase II"/>
    <property type="evidence" value="ECO:0007669"/>
    <property type="project" value="TreeGrafter"/>
</dbReference>
<dbReference type="InterPro" id="IPR033388">
    <property type="entry name" value="BAF250_C"/>
</dbReference>
<evidence type="ECO:0000256" key="2">
    <source>
        <dbReference type="ARBA" id="ARBA00022553"/>
    </source>
</evidence>
<proteinExistence type="predicted"/>
<feature type="compositionally biased region" description="Basic and acidic residues" evidence="4">
    <location>
        <begin position="864"/>
        <end position="875"/>
    </location>
</feature>
<evidence type="ECO:0000259" key="5">
    <source>
        <dbReference type="PROSITE" id="PS51011"/>
    </source>
</evidence>
<feature type="compositionally biased region" description="Basic residues" evidence="4">
    <location>
        <begin position="153"/>
        <end position="164"/>
    </location>
</feature>
<feature type="compositionally biased region" description="Low complexity" evidence="4">
    <location>
        <begin position="805"/>
        <end position="816"/>
    </location>
</feature>
<feature type="compositionally biased region" description="Low complexity" evidence="4">
    <location>
        <begin position="427"/>
        <end position="441"/>
    </location>
</feature>
<evidence type="ECO:0000256" key="3">
    <source>
        <dbReference type="ARBA" id="ARBA00023242"/>
    </source>
</evidence>
<dbReference type="GO" id="GO:0045893">
    <property type="term" value="P:positive regulation of DNA-templated transcription"/>
    <property type="evidence" value="ECO:0007669"/>
    <property type="project" value="TreeGrafter"/>
</dbReference>
<dbReference type="PANTHER" id="PTHR12656">
    <property type="entry name" value="BRG-1 ASSOCIATED FACTOR 250 BAF250"/>
    <property type="match status" value="1"/>
</dbReference>
<feature type="compositionally biased region" description="Pro residues" evidence="4">
    <location>
        <begin position="217"/>
        <end position="254"/>
    </location>
</feature>
<dbReference type="VEuPathDB" id="VectorBase:ACON2_037977"/>
<feature type="compositionally biased region" description="Basic residues" evidence="4">
    <location>
        <begin position="374"/>
        <end position="385"/>
    </location>
</feature>
<accession>A0A8W7P2Y1</accession>
<dbReference type="GO" id="GO:0016514">
    <property type="term" value="C:SWI/SNF complex"/>
    <property type="evidence" value="ECO:0007669"/>
    <property type="project" value="InterPro"/>
</dbReference>
<dbReference type="SMART" id="SM01014">
    <property type="entry name" value="ARID"/>
    <property type="match status" value="1"/>
</dbReference>
<dbReference type="Pfam" id="PF12031">
    <property type="entry name" value="BAF250_C"/>
    <property type="match status" value="1"/>
</dbReference>
<dbReference type="SMART" id="SM00501">
    <property type="entry name" value="BRIGHT"/>
    <property type="match status" value="1"/>
</dbReference>
<dbReference type="InterPro" id="IPR036431">
    <property type="entry name" value="ARID_dom_sf"/>
</dbReference>
<feature type="domain" description="ARID" evidence="5">
    <location>
        <begin position="630"/>
        <end position="724"/>
    </location>
</feature>
<dbReference type="Proteomes" id="UP000075882">
    <property type="component" value="Unassembled WGS sequence"/>
</dbReference>
<dbReference type="AlphaFoldDB" id="A0A8W7P2Y1"/>
<protein>
    <recommendedName>
        <fullName evidence="5">ARID domain-containing protein</fullName>
    </recommendedName>
</protein>